<dbReference type="Pfam" id="PF00534">
    <property type="entry name" value="Glycos_transf_1"/>
    <property type="match status" value="1"/>
</dbReference>
<evidence type="ECO:0000313" key="4">
    <source>
        <dbReference type="Proteomes" id="UP000494365"/>
    </source>
</evidence>
<keyword evidence="1" id="KW-0808">Transferase</keyword>
<evidence type="ECO:0000313" key="3">
    <source>
        <dbReference type="EMBL" id="CAB3789245.1"/>
    </source>
</evidence>
<dbReference type="PANTHER" id="PTHR46401:SF2">
    <property type="entry name" value="GLYCOSYLTRANSFERASE WBBK-RELATED"/>
    <property type="match status" value="1"/>
</dbReference>
<dbReference type="GO" id="GO:0016757">
    <property type="term" value="F:glycosyltransferase activity"/>
    <property type="evidence" value="ECO:0007669"/>
    <property type="project" value="InterPro"/>
</dbReference>
<name>A0A6S7CG81_9BURK</name>
<evidence type="ECO:0000256" key="1">
    <source>
        <dbReference type="ARBA" id="ARBA00022679"/>
    </source>
</evidence>
<reference evidence="3 4" key="1">
    <citation type="submission" date="2020-04" db="EMBL/GenBank/DDBJ databases">
        <authorList>
            <person name="De Canck E."/>
        </authorList>
    </citation>
    <scope>NUCLEOTIDE SEQUENCE [LARGE SCALE GENOMIC DNA]</scope>
    <source>
        <strain evidence="3 4">LMG 28614</strain>
    </source>
</reference>
<protein>
    <recommendedName>
        <fullName evidence="2">Glycosyl transferase family 1 domain-containing protein</fullName>
    </recommendedName>
</protein>
<sequence length="384" mass="43146">MSNSKLKNIRISIVCPWFLRGDAVGHSANDYYNALRETGFSNVRALGVRNDFPDMNFELCEDAKSLEENRWFRQSDLIVYHFAIHHELFEALGNPKKTGKHVVCFHNVTPKHLMPKRIWDVIDRSFAQIALFKNADAIWVDSRENSEELTRQSIKDLPFIELPIAVDRPAIGALEDKPTRQIDLMCVGRFFSSKGILDIVDALAKVKRMTNRHFVLRLVGNTDFSDPEYIREVKERVCLYGLGENVDFIGKVDEVTLARVFRQSHVLVSASYHEGFCVPVIEGLRAGMIPVTYDAGNLRWIAGGRGRTVTTGNVDGLADTLVEIIEGVAESFDDPAAPVLPLDGGMKSAQQFSKDAKTYASSFSFDNFTGRLERAVTHVFETNA</sequence>
<gene>
    <name evidence="3" type="ORF">LMG28614_02832</name>
</gene>
<dbReference type="SUPFAM" id="SSF53756">
    <property type="entry name" value="UDP-Glycosyltransferase/glycogen phosphorylase"/>
    <property type="match status" value="1"/>
</dbReference>
<feature type="domain" description="Glycosyl transferase family 1" evidence="2">
    <location>
        <begin position="176"/>
        <end position="326"/>
    </location>
</feature>
<dbReference type="Gene3D" id="3.40.50.2000">
    <property type="entry name" value="Glycogen Phosphorylase B"/>
    <property type="match status" value="2"/>
</dbReference>
<dbReference type="InterPro" id="IPR001296">
    <property type="entry name" value="Glyco_trans_1"/>
</dbReference>
<dbReference type="CDD" id="cd03801">
    <property type="entry name" value="GT4_PimA-like"/>
    <property type="match status" value="1"/>
</dbReference>
<dbReference type="RefSeq" id="WP_175150127.1">
    <property type="nucleotide sequence ID" value="NZ_CADIKK010000012.1"/>
</dbReference>
<keyword evidence="4" id="KW-1185">Reference proteome</keyword>
<organism evidence="3 4">
    <name type="scientific">Paraburkholderia ultramafica</name>
    <dbReference type="NCBI Taxonomy" id="1544867"/>
    <lineage>
        <taxon>Bacteria</taxon>
        <taxon>Pseudomonadati</taxon>
        <taxon>Pseudomonadota</taxon>
        <taxon>Betaproteobacteria</taxon>
        <taxon>Burkholderiales</taxon>
        <taxon>Burkholderiaceae</taxon>
        <taxon>Paraburkholderia</taxon>
    </lineage>
</organism>
<dbReference type="GO" id="GO:0009103">
    <property type="term" value="P:lipopolysaccharide biosynthetic process"/>
    <property type="evidence" value="ECO:0007669"/>
    <property type="project" value="TreeGrafter"/>
</dbReference>
<dbReference type="AlphaFoldDB" id="A0A6S7CG81"/>
<accession>A0A6S7CG81</accession>
<dbReference type="EMBL" id="CADIKK010000012">
    <property type="protein sequence ID" value="CAB3789245.1"/>
    <property type="molecule type" value="Genomic_DNA"/>
</dbReference>
<dbReference type="Proteomes" id="UP000494365">
    <property type="component" value="Unassembled WGS sequence"/>
</dbReference>
<evidence type="ECO:0000259" key="2">
    <source>
        <dbReference type="Pfam" id="PF00534"/>
    </source>
</evidence>
<proteinExistence type="predicted"/>
<dbReference type="PANTHER" id="PTHR46401">
    <property type="entry name" value="GLYCOSYLTRANSFERASE WBBK-RELATED"/>
    <property type="match status" value="1"/>
</dbReference>